<evidence type="ECO:0000259" key="2">
    <source>
        <dbReference type="Pfam" id="PF06283"/>
    </source>
</evidence>
<dbReference type="AlphaFoldDB" id="A0AA39TF50"/>
<accession>A0AA39TF50</accession>
<keyword evidence="1" id="KW-0472">Membrane</keyword>
<protein>
    <recommendedName>
        <fullName evidence="2">ThuA-like domain-containing protein</fullName>
    </recommendedName>
</protein>
<proteinExistence type="predicted"/>
<sequence>MGTSQYNKNSNDRIGMPHNIDKFQTYSPCVASGAMATCYYLLTLPAYVPQNHLRNERRRIMIQTTACGLMALPYLTLLSTCMTHVLGGTAVYATIAGFQHDSIPTAIQALQDSLSEAVNIDFDNSEDKGVFTDQGLEGYDVVIFLSTTGEVTPSILAIFNITRTEIGVTVLDTSYRSEIRNTVRSGPLWSNTEQPSETLWY</sequence>
<dbReference type="InterPro" id="IPR029062">
    <property type="entry name" value="Class_I_gatase-like"/>
</dbReference>
<keyword evidence="4" id="KW-1185">Reference proteome</keyword>
<feature type="domain" description="ThuA-like" evidence="2">
    <location>
        <begin position="91"/>
        <end position="153"/>
    </location>
</feature>
<keyword evidence="1" id="KW-0812">Transmembrane</keyword>
<gene>
    <name evidence="3" type="ORF">IW261DRAFT_1416959</name>
</gene>
<dbReference type="Pfam" id="PF06283">
    <property type="entry name" value="ThuA"/>
    <property type="match status" value="1"/>
</dbReference>
<evidence type="ECO:0000313" key="4">
    <source>
        <dbReference type="Proteomes" id="UP001175227"/>
    </source>
</evidence>
<feature type="transmembrane region" description="Helical" evidence="1">
    <location>
        <begin position="25"/>
        <end position="48"/>
    </location>
</feature>
<comment type="caution">
    <text evidence="3">The sequence shown here is derived from an EMBL/GenBank/DDBJ whole genome shotgun (WGS) entry which is preliminary data.</text>
</comment>
<evidence type="ECO:0000256" key="1">
    <source>
        <dbReference type="SAM" id="Phobius"/>
    </source>
</evidence>
<organism evidence="3 4">
    <name type="scientific">Armillaria novae-zelandiae</name>
    <dbReference type="NCBI Taxonomy" id="153914"/>
    <lineage>
        <taxon>Eukaryota</taxon>
        <taxon>Fungi</taxon>
        <taxon>Dikarya</taxon>
        <taxon>Basidiomycota</taxon>
        <taxon>Agaricomycotina</taxon>
        <taxon>Agaricomycetes</taxon>
        <taxon>Agaricomycetidae</taxon>
        <taxon>Agaricales</taxon>
        <taxon>Marasmiineae</taxon>
        <taxon>Physalacriaceae</taxon>
        <taxon>Armillaria</taxon>
    </lineage>
</organism>
<dbReference type="Gene3D" id="3.40.50.880">
    <property type="match status" value="1"/>
</dbReference>
<name>A0AA39TF50_9AGAR</name>
<evidence type="ECO:0000313" key="3">
    <source>
        <dbReference type="EMBL" id="KAK0485096.1"/>
    </source>
</evidence>
<dbReference type="Proteomes" id="UP001175227">
    <property type="component" value="Unassembled WGS sequence"/>
</dbReference>
<keyword evidence="1" id="KW-1133">Transmembrane helix</keyword>
<reference evidence="3" key="1">
    <citation type="submission" date="2023-06" db="EMBL/GenBank/DDBJ databases">
        <authorList>
            <consortium name="Lawrence Berkeley National Laboratory"/>
            <person name="Ahrendt S."/>
            <person name="Sahu N."/>
            <person name="Indic B."/>
            <person name="Wong-Bajracharya J."/>
            <person name="Merenyi Z."/>
            <person name="Ke H.-M."/>
            <person name="Monk M."/>
            <person name="Kocsube S."/>
            <person name="Drula E."/>
            <person name="Lipzen A."/>
            <person name="Balint B."/>
            <person name="Henrissat B."/>
            <person name="Andreopoulos B."/>
            <person name="Martin F.M."/>
            <person name="Harder C.B."/>
            <person name="Rigling D."/>
            <person name="Ford K.L."/>
            <person name="Foster G.D."/>
            <person name="Pangilinan J."/>
            <person name="Papanicolaou A."/>
            <person name="Barry K."/>
            <person name="LaButti K."/>
            <person name="Viragh M."/>
            <person name="Koriabine M."/>
            <person name="Yan M."/>
            <person name="Riley R."/>
            <person name="Champramary S."/>
            <person name="Plett K.L."/>
            <person name="Tsai I.J."/>
            <person name="Slot J."/>
            <person name="Sipos G."/>
            <person name="Plett J."/>
            <person name="Nagy L.G."/>
            <person name="Grigoriev I.V."/>
        </authorList>
    </citation>
    <scope>NUCLEOTIDE SEQUENCE</scope>
    <source>
        <strain evidence="3">ICMP 16352</strain>
    </source>
</reference>
<dbReference type="InterPro" id="IPR029010">
    <property type="entry name" value="ThuA-like"/>
</dbReference>
<dbReference type="EMBL" id="JAUEPR010000005">
    <property type="protein sequence ID" value="KAK0485096.1"/>
    <property type="molecule type" value="Genomic_DNA"/>
</dbReference>